<feature type="compositionally biased region" description="Basic and acidic residues" evidence="1">
    <location>
        <begin position="38"/>
        <end position="50"/>
    </location>
</feature>
<protein>
    <submittedName>
        <fullName evidence="2">Uncharacterized protein</fullName>
    </submittedName>
</protein>
<organism evidence="2 3">
    <name type="scientific">Collybia nuda</name>
    <dbReference type="NCBI Taxonomy" id="64659"/>
    <lineage>
        <taxon>Eukaryota</taxon>
        <taxon>Fungi</taxon>
        <taxon>Dikarya</taxon>
        <taxon>Basidiomycota</taxon>
        <taxon>Agaricomycotina</taxon>
        <taxon>Agaricomycetes</taxon>
        <taxon>Agaricomycetidae</taxon>
        <taxon>Agaricales</taxon>
        <taxon>Tricholomatineae</taxon>
        <taxon>Clitocybaceae</taxon>
        <taxon>Collybia</taxon>
    </lineage>
</organism>
<sequence>MDPSHSLNTENTHSHVRHVAETVLDALDRCRLTLAKGKPVDKSTHPEGHSLVRAKPLSGEGGAGHPEGHSLLRAIPLGDIKEDSEGCEPGRRETHPEGHGLIRAKPIKR</sequence>
<dbReference type="EMBL" id="MU150246">
    <property type="protein sequence ID" value="KAF9465652.1"/>
    <property type="molecule type" value="Genomic_DNA"/>
</dbReference>
<dbReference type="AlphaFoldDB" id="A0A9P6CGZ9"/>
<feature type="region of interest" description="Disordered" evidence="1">
    <location>
        <begin position="38"/>
        <end position="109"/>
    </location>
</feature>
<dbReference type="Proteomes" id="UP000807353">
    <property type="component" value="Unassembled WGS sequence"/>
</dbReference>
<proteinExistence type="predicted"/>
<evidence type="ECO:0000256" key="1">
    <source>
        <dbReference type="SAM" id="MobiDB-lite"/>
    </source>
</evidence>
<evidence type="ECO:0000313" key="3">
    <source>
        <dbReference type="Proteomes" id="UP000807353"/>
    </source>
</evidence>
<reference evidence="2" key="1">
    <citation type="submission" date="2020-11" db="EMBL/GenBank/DDBJ databases">
        <authorList>
            <consortium name="DOE Joint Genome Institute"/>
            <person name="Ahrendt S."/>
            <person name="Riley R."/>
            <person name="Andreopoulos W."/>
            <person name="Labutti K."/>
            <person name="Pangilinan J."/>
            <person name="Ruiz-Duenas F.J."/>
            <person name="Barrasa J.M."/>
            <person name="Sanchez-Garcia M."/>
            <person name="Camarero S."/>
            <person name="Miyauchi S."/>
            <person name="Serrano A."/>
            <person name="Linde D."/>
            <person name="Babiker R."/>
            <person name="Drula E."/>
            <person name="Ayuso-Fernandez I."/>
            <person name="Pacheco R."/>
            <person name="Padilla G."/>
            <person name="Ferreira P."/>
            <person name="Barriuso J."/>
            <person name="Kellner H."/>
            <person name="Castanera R."/>
            <person name="Alfaro M."/>
            <person name="Ramirez L."/>
            <person name="Pisabarro A.G."/>
            <person name="Kuo A."/>
            <person name="Tritt A."/>
            <person name="Lipzen A."/>
            <person name="He G."/>
            <person name="Yan M."/>
            <person name="Ng V."/>
            <person name="Cullen D."/>
            <person name="Martin F."/>
            <person name="Rosso M.-N."/>
            <person name="Henrissat B."/>
            <person name="Hibbett D."/>
            <person name="Martinez A.T."/>
            <person name="Grigoriev I.V."/>
        </authorList>
    </citation>
    <scope>NUCLEOTIDE SEQUENCE</scope>
    <source>
        <strain evidence="2">CBS 247.69</strain>
    </source>
</reference>
<gene>
    <name evidence="2" type="ORF">BDZ94DRAFT_1253604</name>
</gene>
<feature type="compositionally biased region" description="Basic and acidic residues" evidence="1">
    <location>
        <begin position="79"/>
        <end position="100"/>
    </location>
</feature>
<keyword evidence="3" id="KW-1185">Reference proteome</keyword>
<comment type="caution">
    <text evidence="2">The sequence shown here is derived from an EMBL/GenBank/DDBJ whole genome shotgun (WGS) entry which is preliminary data.</text>
</comment>
<name>A0A9P6CGZ9_9AGAR</name>
<evidence type="ECO:0000313" key="2">
    <source>
        <dbReference type="EMBL" id="KAF9465652.1"/>
    </source>
</evidence>
<accession>A0A9P6CGZ9</accession>